<feature type="compositionally biased region" description="Polar residues" evidence="1">
    <location>
        <begin position="217"/>
        <end position="229"/>
    </location>
</feature>
<dbReference type="InterPro" id="IPR040256">
    <property type="entry name" value="At4g02000-like"/>
</dbReference>
<sequence>MEAHITKSTFWIKICGLPLHYSSDRAISTIGEELGFIKGRDIDQDRVRVQINGLEPLVMNMEIMLPNDEVTTVEFEYEKLGKHCFSCFSLSHDEKDYHSSKTGVRDLSKLGINQRTVLNQMEAERRWANEKRQIQTTSSQSRIPRDSYPAYSGHRDNTLRRDQRRSPVRNTYGRDHIMNQNHSRSGEFSRGTSWRHHTEIREDVRRGHSYYRPVTQNHVTSSHSASHSRIQPRELGFSGSDLRHGSTLNGNRHINPQSLSRTSHTPPPRPAREPISPVGLQTIVEEELTPRSRRPALERLSLPRTSALQRLGGKLTEDSDRLQDVEVQYMAETATNLIDDRTADFREVNVHTEVESIQIRIRKSTRGIPKTNDKNLTAPTGKRKMASSPLPGASSPAVWLSYGTPMWTSRSWIHQSTTLTQR</sequence>
<dbReference type="PANTHER" id="PTHR31286">
    <property type="entry name" value="GLYCINE-RICH CELL WALL STRUCTURAL PROTEIN 1.8-LIKE"/>
    <property type="match status" value="1"/>
</dbReference>
<accession>A0A565CCC0</accession>
<protein>
    <recommendedName>
        <fullName evidence="2">Zinc knuckle CX2CX4HX4C domain-containing protein</fullName>
    </recommendedName>
</protein>
<evidence type="ECO:0000259" key="2">
    <source>
        <dbReference type="Pfam" id="PF14392"/>
    </source>
</evidence>
<name>A0A565CCC0_9BRAS</name>
<dbReference type="InterPro" id="IPR025836">
    <property type="entry name" value="Zn_knuckle_CX2CX4HX4C"/>
</dbReference>
<dbReference type="PANTHER" id="PTHR31286:SF163">
    <property type="entry name" value="ZINC KNUCKLE CX2CX4HX4C DOMAIN-CONTAINING PROTEIN"/>
    <property type="match status" value="1"/>
</dbReference>
<organism evidence="3 4">
    <name type="scientific">Arabis nemorensis</name>
    <dbReference type="NCBI Taxonomy" id="586526"/>
    <lineage>
        <taxon>Eukaryota</taxon>
        <taxon>Viridiplantae</taxon>
        <taxon>Streptophyta</taxon>
        <taxon>Embryophyta</taxon>
        <taxon>Tracheophyta</taxon>
        <taxon>Spermatophyta</taxon>
        <taxon>Magnoliopsida</taxon>
        <taxon>eudicotyledons</taxon>
        <taxon>Gunneridae</taxon>
        <taxon>Pentapetalae</taxon>
        <taxon>rosids</taxon>
        <taxon>malvids</taxon>
        <taxon>Brassicales</taxon>
        <taxon>Brassicaceae</taxon>
        <taxon>Arabideae</taxon>
        <taxon>Arabis</taxon>
    </lineage>
</organism>
<feature type="region of interest" description="Disordered" evidence="1">
    <location>
        <begin position="128"/>
        <end position="194"/>
    </location>
</feature>
<proteinExistence type="predicted"/>
<feature type="compositionally biased region" description="Polar residues" evidence="1">
    <location>
        <begin position="246"/>
        <end position="264"/>
    </location>
</feature>
<feature type="domain" description="Zinc knuckle CX2CX4HX4C" evidence="2">
    <location>
        <begin position="55"/>
        <end position="98"/>
    </location>
</feature>
<feature type="compositionally biased region" description="Basic and acidic residues" evidence="1">
    <location>
        <begin position="153"/>
        <end position="165"/>
    </location>
</feature>
<feature type="region of interest" description="Disordered" evidence="1">
    <location>
        <begin position="217"/>
        <end position="277"/>
    </location>
</feature>
<dbReference type="Pfam" id="PF14392">
    <property type="entry name" value="zf-CCHC_4"/>
    <property type="match status" value="1"/>
</dbReference>
<evidence type="ECO:0000313" key="3">
    <source>
        <dbReference type="EMBL" id="VVB11274.1"/>
    </source>
</evidence>
<feature type="region of interest" description="Disordered" evidence="1">
    <location>
        <begin position="367"/>
        <end position="390"/>
    </location>
</feature>
<keyword evidence="4" id="KW-1185">Reference proteome</keyword>
<dbReference type="Proteomes" id="UP000489600">
    <property type="component" value="Unassembled WGS sequence"/>
</dbReference>
<comment type="caution">
    <text evidence="3">The sequence shown here is derived from an EMBL/GenBank/DDBJ whole genome shotgun (WGS) entry which is preliminary data.</text>
</comment>
<evidence type="ECO:0000313" key="4">
    <source>
        <dbReference type="Proteomes" id="UP000489600"/>
    </source>
</evidence>
<dbReference type="OrthoDB" id="1750606at2759"/>
<dbReference type="EMBL" id="CABITT030000007">
    <property type="protein sequence ID" value="VVB11274.1"/>
    <property type="molecule type" value="Genomic_DNA"/>
</dbReference>
<gene>
    <name evidence="3" type="ORF">ANE_LOCUS21718</name>
</gene>
<evidence type="ECO:0000256" key="1">
    <source>
        <dbReference type="SAM" id="MobiDB-lite"/>
    </source>
</evidence>
<dbReference type="AlphaFoldDB" id="A0A565CCC0"/>
<reference evidence="3" key="1">
    <citation type="submission" date="2019-07" db="EMBL/GenBank/DDBJ databases">
        <authorList>
            <person name="Dittberner H."/>
        </authorList>
    </citation>
    <scope>NUCLEOTIDE SEQUENCE [LARGE SCALE GENOMIC DNA]</scope>
</reference>